<comment type="similarity">
    <text evidence="2">Belongs to the jagunal family.</text>
</comment>
<protein>
    <recommendedName>
        <fullName evidence="10">Protein jagunal homolog 1-like</fullName>
    </recommendedName>
</protein>
<feature type="transmembrane region" description="Helical" evidence="7">
    <location>
        <begin position="99"/>
        <end position="118"/>
    </location>
</feature>
<evidence type="ECO:0000256" key="6">
    <source>
        <dbReference type="ARBA" id="ARBA00023136"/>
    </source>
</evidence>
<dbReference type="InterPro" id="IPR009787">
    <property type="entry name" value="Jagunal"/>
</dbReference>
<dbReference type="EMBL" id="JBJUIK010000015">
    <property type="protein sequence ID" value="KAL3502255.1"/>
    <property type="molecule type" value="Genomic_DNA"/>
</dbReference>
<keyword evidence="4" id="KW-0256">Endoplasmic reticulum</keyword>
<keyword evidence="9" id="KW-1185">Reference proteome</keyword>
<feature type="transmembrane region" description="Helical" evidence="7">
    <location>
        <begin position="39"/>
        <end position="58"/>
    </location>
</feature>
<gene>
    <name evidence="8" type="ORF">ACH5RR_036704</name>
</gene>
<reference evidence="8 9" key="1">
    <citation type="submission" date="2024-11" db="EMBL/GenBank/DDBJ databases">
        <title>A near-complete genome assembly of Cinchona calisaya.</title>
        <authorList>
            <person name="Lian D.C."/>
            <person name="Zhao X.W."/>
            <person name="Wei L."/>
        </authorList>
    </citation>
    <scope>NUCLEOTIDE SEQUENCE [LARGE SCALE GENOMIC DNA]</scope>
    <source>
        <tissue evidence="8">Nenye</tissue>
    </source>
</reference>
<evidence type="ECO:0000313" key="8">
    <source>
        <dbReference type="EMBL" id="KAL3502255.1"/>
    </source>
</evidence>
<evidence type="ECO:0000256" key="7">
    <source>
        <dbReference type="SAM" id="Phobius"/>
    </source>
</evidence>
<feature type="transmembrane region" description="Helical" evidence="7">
    <location>
        <begin position="138"/>
        <end position="162"/>
    </location>
</feature>
<comment type="caution">
    <text evidence="8">The sequence shown here is derived from an EMBL/GenBank/DDBJ whole genome shotgun (WGS) entry which is preliminary data.</text>
</comment>
<dbReference type="Pfam" id="PF07086">
    <property type="entry name" value="Jagunal"/>
    <property type="match status" value="1"/>
</dbReference>
<dbReference type="GO" id="GO:0005789">
    <property type="term" value="C:endoplasmic reticulum membrane"/>
    <property type="evidence" value="ECO:0007669"/>
    <property type="project" value="UniProtKB-SubCell"/>
</dbReference>
<evidence type="ECO:0008006" key="10">
    <source>
        <dbReference type="Google" id="ProtNLM"/>
    </source>
</evidence>
<keyword evidence="6 7" id="KW-0472">Membrane</keyword>
<sequence length="172" mass="19063">MHQRKSGNGRPFGTDGSDFSYRMVVDSRYKKVAQYKSRLSIIIFIQAMIQLLLAVNLFLSTSMGKDLDRVAVSSSIICFISLLIGELGKKRSRVNFLKLYVFGSSIAFLISIVGLSRSTYVLQVIEDFSSWDSSIFELIKVAAGLVGVVVQIFTISTTTSLIHNMAPPKRIA</sequence>
<organism evidence="8 9">
    <name type="scientific">Cinchona calisaya</name>
    <dbReference type="NCBI Taxonomy" id="153742"/>
    <lineage>
        <taxon>Eukaryota</taxon>
        <taxon>Viridiplantae</taxon>
        <taxon>Streptophyta</taxon>
        <taxon>Embryophyta</taxon>
        <taxon>Tracheophyta</taxon>
        <taxon>Spermatophyta</taxon>
        <taxon>Magnoliopsida</taxon>
        <taxon>eudicotyledons</taxon>
        <taxon>Gunneridae</taxon>
        <taxon>Pentapetalae</taxon>
        <taxon>asterids</taxon>
        <taxon>lamiids</taxon>
        <taxon>Gentianales</taxon>
        <taxon>Rubiaceae</taxon>
        <taxon>Cinchonoideae</taxon>
        <taxon>Cinchoneae</taxon>
        <taxon>Cinchona</taxon>
    </lineage>
</organism>
<evidence type="ECO:0000256" key="1">
    <source>
        <dbReference type="ARBA" id="ARBA00004477"/>
    </source>
</evidence>
<accession>A0ABD2Y8W6</accession>
<comment type="subcellular location">
    <subcellularLocation>
        <location evidence="1">Endoplasmic reticulum membrane</location>
        <topology evidence="1">Multi-pass membrane protein</topology>
    </subcellularLocation>
</comment>
<dbReference type="Proteomes" id="UP001630127">
    <property type="component" value="Unassembled WGS sequence"/>
</dbReference>
<proteinExistence type="inferred from homology"/>
<dbReference type="AlphaFoldDB" id="A0ABD2Y8W6"/>
<name>A0ABD2Y8W6_9GENT</name>
<keyword evidence="3 7" id="KW-0812">Transmembrane</keyword>
<evidence type="ECO:0000256" key="3">
    <source>
        <dbReference type="ARBA" id="ARBA00022692"/>
    </source>
</evidence>
<evidence type="ECO:0000256" key="2">
    <source>
        <dbReference type="ARBA" id="ARBA00008462"/>
    </source>
</evidence>
<feature type="transmembrane region" description="Helical" evidence="7">
    <location>
        <begin position="70"/>
        <end position="87"/>
    </location>
</feature>
<evidence type="ECO:0000256" key="4">
    <source>
        <dbReference type="ARBA" id="ARBA00022824"/>
    </source>
</evidence>
<keyword evidence="5 7" id="KW-1133">Transmembrane helix</keyword>
<evidence type="ECO:0000256" key="5">
    <source>
        <dbReference type="ARBA" id="ARBA00022989"/>
    </source>
</evidence>
<dbReference type="PANTHER" id="PTHR20955">
    <property type="entry name" value="PROTEIN JAGUNAL HOMOLOG 1"/>
    <property type="match status" value="1"/>
</dbReference>
<dbReference type="PANTHER" id="PTHR20955:SF1">
    <property type="entry name" value="PROTEIN JAGUNAL HOMOLOG 1"/>
    <property type="match status" value="1"/>
</dbReference>
<evidence type="ECO:0000313" key="9">
    <source>
        <dbReference type="Proteomes" id="UP001630127"/>
    </source>
</evidence>